<dbReference type="EMBL" id="JACASF010000016">
    <property type="protein sequence ID" value="KAF6426274.1"/>
    <property type="molecule type" value="Genomic_DNA"/>
</dbReference>
<dbReference type="InParanoid" id="A0A7J8DSS2"/>
<keyword evidence="3" id="KW-1185">Reference proteome</keyword>
<dbReference type="AlphaFoldDB" id="A0A7J8DSS2"/>
<evidence type="ECO:0000313" key="2">
    <source>
        <dbReference type="EMBL" id="KAF6426274.1"/>
    </source>
</evidence>
<dbReference type="FunCoup" id="A0A7J8DSS2">
    <property type="interactions" value="1"/>
</dbReference>
<feature type="region of interest" description="Disordered" evidence="1">
    <location>
        <begin position="286"/>
        <end position="371"/>
    </location>
</feature>
<feature type="region of interest" description="Disordered" evidence="1">
    <location>
        <begin position="36"/>
        <end position="59"/>
    </location>
</feature>
<gene>
    <name evidence="2" type="ORF">HJG59_004617</name>
</gene>
<dbReference type="Proteomes" id="UP000550707">
    <property type="component" value="Unassembled WGS sequence"/>
</dbReference>
<proteinExistence type="predicted"/>
<dbReference type="InterPro" id="IPR027856">
    <property type="entry name" value="Glu-rich_5"/>
</dbReference>
<name>A0A7J8DSS2_MOLMO</name>
<protein>
    <submittedName>
        <fullName evidence="2">Glutamate rich 5</fullName>
    </submittedName>
</protein>
<feature type="compositionally biased region" description="Basic and acidic residues" evidence="1">
    <location>
        <begin position="323"/>
        <end position="361"/>
    </location>
</feature>
<reference evidence="2 3" key="1">
    <citation type="journal article" date="2020" name="Nature">
        <title>Six reference-quality genomes reveal evolution of bat adaptations.</title>
        <authorList>
            <person name="Jebb D."/>
            <person name="Huang Z."/>
            <person name="Pippel M."/>
            <person name="Hughes G.M."/>
            <person name="Lavrichenko K."/>
            <person name="Devanna P."/>
            <person name="Winkler S."/>
            <person name="Jermiin L.S."/>
            <person name="Skirmuntt E.C."/>
            <person name="Katzourakis A."/>
            <person name="Burkitt-Gray L."/>
            <person name="Ray D.A."/>
            <person name="Sullivan K.A.M."/>
            <person name="Roscito J.G."/>
            <person name="Kirilenko B.M."/>
            <person name="Davalos L.M."/>
            <person name="Corthals A.P."/>
            <person name="Power M.L."/>
            <person name="Jones G."/>
            <person name="Ransome R.D."/>
            <person name="Dechmann D.K.N."/>
            <person name="Locatelli A.G."/>
            <person name="Puechmaille S.J."/>
            <person name="Fedrigo O."/>
            <person name="Jarvis E.D."/>
            <person name="Hiller M."/>
            <person name="Vernes S.C."/>
            <person name="Myers E.W."/>
            <person name="Teeling E.C."/>
        </authorList>
    </citation>
    <scope>NUCLEOTIDE SEQUENCE [LARGE SCALE GENOMIC DNA]</scope>
    <source>
        <strain evidence="2">MMolMol1</strain>
        <tissue evidence="2">Muscle</tissue>
    </source>
</reference>
<comment type="caution">
    <text evidence="2">The sequence shown here is derived from an EMBL/GenBank/DDBJ whole genome shotgun (WGS) entry which is preliminary data.</text>
</comment>
<feature type="compositionally biased region" description="Basic and acidic residues" evidence="1">
    <location>
        <begin position="124"/>
        <end position="138"/>
    </location>
</feature>
<feature type="compositionally biased region" description="Basic and acidic residues" evidence="1">
    <location>
        <begin position="240"/>
        <end position="254"/>
    </location>
</feature>
<dbReference type="PANTHER" id="PTHR23006:SF0">
    <property type="entry name" value="GLUTAMATE-RICH PROTEIN 5"/>
    <property type="match status" value="1"/>
</dbReference>
<evidence type="ECO:0000313" key="3">
    <source>
        <dbReference type="Proteomes" id="UP000550707"/>
    </source>
</evidence>
<accession>A0A7J8DSS2</accession>
<feature type="region of interest" description="Disordered" evidence="1">
    <location>
        <begin position="89"/>
        <end position="259"/>
    </location>
</feature>
<dbReference type="PANTHER" id="PTHR23006">
    <property type="entry name" value="GLUTAMATE-RICH PROTEIN 5"/>
    <property type="match status" value="1"/>
</dbReference>
<sequence>MAGRSCEDTWKSLLCTSQEESPLNETNPTDTLILDFYPQNEGSESGFVQPKPRTLGRDSTICDKVQKGSLSPLDKLKISAVSTANGVASLHEQPLAKDAGDPPGSTEKTQPLGPKESGPVQPGSKDDTPGAGGKKDAEAVSEAQPLEGNAETEPLGTGAKRQPLRTAGERDSPGKLGDTKILQTAQEMKPLRTAEKSPPLEVGRQSQPQEAVGKPQLLETVPKETESPEILQGSQLVETAEEHELQETLGRDEPFQFQETVPREKGFLETWEGEQLVETAVKNDLIHKTPEGPGHMEQTQPEGVAGSMEHPAGTPETGTNMEMVRKMHTNKEDQHTEGETGEKVETEMEKVSEGAETKEETGEAVDLSAAT</sequence>
<evidence type="ECO:0000256" key="1">
    <source>
        <dbReference type="SAM" id="MobiDB-lite"/>
    </source>
</evidence>
<organism evidence="2 3">
    <name type="scientific">Molossus molossus</name>
    <name type="common">Pallas' mastiff bat</name>
    <name type="synonym">Vespertilio molossus</name>
    <dbReference type="NCBI Taxonomy" id="27622"/>
    <lineage>
        <taxon>Eukaryota</taxon>
        <taxon>Metazoa</taxon>
        <taxon>Chordata</taxon>
        <taxon>Craniata</taxon>
        <taxon>Vertebrata</taxon>
        <taxon>Euteleostomi</taxon>
        <taxon>Mammalia</taxon>
        <taxon>Eutheria</taxon>
        <taxon>Laurasiatheria</taxon>
        <taxon>Chiroptera</taxon>
        <taxon>Yangochiroptera</taxon>
        <taxon>Molossidae</taxon>
        <taxon>Molossus</taxon>
    </lineage>
</organism>